<dbReference type="EMBL" id="VSSQ01000705">
    <property type="protein sequence ID" value="MPM00057.1"/>
    <property type="molecule type" value="Genomic_DNA"/>
</dbReference>
<comment type="caution">
    <text evidence="2">The sequence shown here is derived from an EMBL/GenBank/DDBJ whole genome shotgun (WGS) entry which is preliminary data.</text>
</comment>
<sequence>MKIKHIKAYMLALSALFLSVQVHSQGIIIQSGGKIESTGSTSIQIENGNFSNSGTFSPGTGSVIFTGTTLQSITSGGCTFNNVVFDNQQAANADVVVTDPMQINGTATFTNGIVYFSGTGSLSFGSSAISTSGNANSFVDGVVSKTGTDAFTFPTGDVKSGTAIWAPLAIAAPSASSLISAAYYKSAPSYYDDPAYFCDADAFDYVSSTEYWTLSTTNATPDVTLFWADGTRSGIQNLSDLRVASWEDCSGNKWVDKGGSTAGTVASGSITTTVPMTSYNILSLASQTGQNALPVTLVDFSARNSGNITDVCWSTASEFNNASFTVERSPDAIEWTCLTKVPGAGNSNDLINYNFKDIKPIEGITYYRLIQTDFDGGSQVFGPLKVDGGNQETQMSCFPNPFSDQLIVSLQNTQAEQGVLTLTDQTGRVVMHREIGSESPLKEYQLSTADIAEGIYSLEFRAGNFIKSIRIVKE</sequence>
<reference evidence="2" key="1">
    <citation type="submission" date="2019-08" db="EMBL/GenBank/DDBJ databases">
        <authorList>
            <person name="Kucharzyk K."/>
            <person name="Murdoch R.W."/>
            <person name="Higgins S."/>
            <person name="Loffler F."/>
        </authorList>
    </citation>
    <scope>NUCLEOTIDE SEQUENCE</scope>
</reference>
<accession>A0A644W973</accession>
<gene>
    <name evidence="2" type="ORF">SDC9_46280</name>
</gene>
<protein>
    <recommendedName>
        <fullName evidence="1">Secretion system C-terminal sorting domain-containing protein</fullName>
    </recommendedName>
</protein>
<evidence type="ECO:0000313" key="2">
    <source>
        <dbReference type="EMBL" id="MPM00057.1"/>
    </source>
</evidence>
<feature type="domain" description="Secretion system C-terminal sorting" evidence="1">
    <location>
        <begin position="398"/>
        <end position="464"/>
    </location>
</feature>
<proteinExistence type="predicted"/>
<organism evidence="2">
    <name type="scientific">bioreactor metagenome</name>
    <dbReference type="NCBI Taxonomy" id="1076179"/>
    <lineage>
        <taxon>unclassified sequences</taxon>
        <taxon>metagenomes</taxon>
        <taxon>ecological metagenomes</taxon>
    </lineage>
</organism>
<name>A0A644W973_9ZZZZ</name>
<evidence type="ECO:0000259" key="1">
    <source>
        <dbReference type="Pfam" id="PF18962"/>
    </source>
</evidence>
<dbReference type="Pfam" id="PF18962">
    <property type="entry name" value="Por_Secre_tail"/>
    <property type="match status" value="1"/>
</dbReference>
<dbReference type="NCBIfam" id="TIGR04183">
    <property type="entry name" value="Por_Secre_tail"/>
    <property type="match status" value="1"/>
</dbReference>
<dbReference type="InterPro" id="IPR026444">
    <property type="entry name" value="Secre_tail"/>
</dbReference>
<dbReference type="AlphaFoldDB" id="A0A644W973"/>